<evidence type="ECO:0000313" key="14">
    <source>
        <dbReference type="EMBL" id="SHE77811.1"/>
    </source>
</evidence>
<feature type="domain" description="Alpha-D-phosphohexomutase C-terminal" evidence="10">
    <location>
        <begin position="502"/>
        <end position="550"/>
    </location>
</feature>
<dbReference type="Gene3D" id="3.30.310.50">
    <property type="entry name" value="Alpha-D-phosphohexomutase, C-terminal domain"/>
    <property type="match status" value="1"/>
</dbReference>
<dbReference type="OrthoDB" id="9806956at2"/>
<keyword evidence="7 9" id="KW-0460">Magnesium</keyword>
<keyword evidence="15" id="KW-1185">Reference proteome</keyword>
<dbReference type="Gene3D" id="3.40.120.10">
    <property type="entry name" value="Alpha-D-Glucose-1,6-Bisphosphate, subunit A, domain 3"/>
    <property type="match status" value="3"/>
</dbReference>
<name>A0A1M4W974_9THEO</name>
<dbReference type="InterPro" id="IPR016055">
    <property type="entry name" value="A-D-PHexomutase_a/b/a-I/II/III"/>
</dbReference>
<dbReference type="STRING" id="1121256.SAMN02746089_00797"/>
<dbReference type="SUPFAM" id="SSF53738">
    <property type="entry name" value="Phosphoglucomutase, first 3 domains"/>
    <property type="match status" value="3"/>
</dbReference>
<keyword evidence="6 9" id="KW-0479">Metal-binding</keyword>
<evidence type="ECO:0000313" key="15">
    <source>
        <dbReference type="Proteomes" id="UP000184088"/>
    </source>
</evidence>
<evidence type="ECO:0000256" key="1">
    <source>
        <dbReference type="ARBA" id="ARBA00000443"/>
    </source>
</evidence>
<dbReference type="InterPro" id="IPR016066">
    <property type="entry name" value="A-D-PHexomutase_CS"/>
</dbReference>
<dbReference type="GO" id="GO:0008973">
    <property type="term" value="F:phosphopentomutase activity"/>
    <property type="evidence" value="ECO:0007669"/>
    <property type="project" value="TreeGrafter"/>
</dbReference>
<evidence type="ECO:0000256" key="5">
    <source>
        <dbReference type="ARBA" id="ARBA00022553"/>
    </source>
</evidence>
<evidence type="ECO:0000256" key="9">
    <source>
        <dbReference type="RuleBase" id="RU004326"/>
    </source>
</evidence>
<reference evidence="14 15" key="1">
    <citation type="submission" date="2016-11" db="EMBL/GenBank/DDBJ databases">
        <authorList>
            <person name="Jaros S."/>
            <person name="Januszkiewicz K."/>
            <person name="Wedrychowicz H."/>
        </authorList>
    </citation>
    <scope>NUCLEOTIDE SEQUENCE [LARGE SCALE GENOMIC DNA]</scope>
    <source>
        <strain evidence="14 15">DSM 17918</strain>
    </source>
</reference>
<dbReference type="InterPro" id="IPR005843">
    <property type="entry name" value="A-D-PHexomutase_C"/>
</dbReference>
<dbReference type="PANTHER" id="PTHR45745">
    <property type="entry name" value="PHOSPHOMANNOMUTASE 45A"/>
    <property type="match status" value="1"/>
</dbReference>
<keyword evidence="5" id="KW-0597">Phosphoprotein</keyword>
<dbReference type="Proteomes" id="UP000184088">
    <property type="component" value="Unassembled WGS sequence"/>
</dbReference>
<evidence type="ECO:0000256" key="7">
    <source>
        <dbReference type="ARBA" id="ARBA00022842"/>
    </source>
</evidence>
<dbReference type="GO" id="GO:0006166">
    <property type="term" value="P:purine ribonucleoside salvage"/>
    <property type="evidence" value="ECO:0007669"/>
    <property type="project" value="TreeGrafter"/>
</dbReference>
<evidence type="ECO:0000259" key="11">
    <source>
        <dbReference type="Pfam" id="PF02878"/>
    </source>
</evidence>
<dbReference type="InterPro" id="IPR005846">
    <property type="entry name" value="A-D-PHexomutase_a/b/a-III"/>
</dbReference>
<dbReference type="RefSeq" id="WP_073341931.1">
    <property type="nucleotide sequence ID" value="NZ_FQVH01000005.1"/>
</dbReference>
<dbReference type="EC" id="5.4.2.2" evidence="4"/>
<dbReference type="Pfam" id="PF02880">
    <property type="entry name" value="PGM_PMM_III"/>
    <property type="match status" value="1"/>
</dbReference>
<organism evidence="14 15">
    <name type="scientific">Caldanaerobius fijiensis DSM 17918</name>
    <dbReference type="NCBI Taxonomy" id="1121256"/>
    <lineage>
        <taxon>Bacteria</taxon>
        <taxon>Bacillati</taxon>
        <taxon>Bacillota</taxon>
        <taxon>Clostridia</taxon>
        <taxon>Thermoanaerobacterales</taxon>
        <taxon>Thermoanaerobacteraceae</taxon>
        <taxon>Caldanaerobius</taxon>
    </lineage>
</organism>
<keyword evidence="8" id="KW-0413">Isomerase</keyword>
<evidence type="ECO:0000256" key="6">
    <source>
        <dbReference type="ARBA" id="ARBA00022723"/>
    </source>
</evidence>
<feature type="domain" description="Alpha-D-phosphohexomutase alpha/beta/alpha" evidence="13">
    <location>
        <begin position="333"/>
        <end position="451"/>
    </location>
</feature>
<dbReference type="PROSITE" id="PS00710">
    <property type="entry name" value="PGM_PMM"/>
    <property type="match status" value="1"/>
</dbReference>
<accession>A0A1M4W974</accession>
<dbReference type="InterPro" id="IPR005845">
    <property type="entry name" value="A-D-PHexomutase_a/b/a-II"/>
</dbReference>
<evidence type="ECO:0000256" key="8">
    <source>
        <dbReference type="ARBA" id="ARBA00023235"/>
    </source>
</evidence>
<evidence type="ECO:0000259" key="13">
    <source>
        <dbReference type="Pfam" id="PF02880"/>
    </source>
</evidence>
<comment type="cofactor">
    <cofactor evidence="2">
        <name>Mg(2+)</name>
        <dbReference type="ChEBI" id="CHEBI:18420"/>
    </cofactor>
</comment>
<dbReference type="InterPro" id="IPR005844">
    <property type="entry name" value="A-D-PHexomutase_a/b/a-I"/>
</dbReference>
<dbReference type="EMBL" id="FQVH01000005">
    <property type="protein sequence ID" value="SHE77811.1"/>
    <property type="molecule type" value="Genomic_DNA"/>
</dbReference>
<evidence type="ECO:0000259" key="10">
    <source>
        <dbReference type="Pfam" id="PF00408"/>
    </source>
</evidence>
<evidence type="ECO:0000256" key="4">
    <source>
        <dbReference type="ARBA" id="ARBA00012728"/>
    </source>
</evidence>
<protein>
    <recommendedName>
        <fullName evidence="4">phosphoglucomutase (alpha-D-glucose-1,6-bisphosphate-dependent)</fullName>
        <ecNumber evidence="4">5.4.2.2</ecNumber>
    </recommendedName>
</protein>
<feature type="domain" description="Alpha-D-phosphohexomutase alpha/beta/alpha" evidence="11">
    <location>
        <begin position="42"/>
        <end position="180"/>
    </location>
</feature>
<dbReference type="GO" id="GO:0005975">
    <property type="term" value="P:carbohydrate metabolic process"/>
    <property type="evidence" value="ECO:0007669"/>
    <property type="project" value="InterPro"/>
</dbReference>
<dbReference type="Pfam" id="PF00408">
    <property type="entry name" value="PGM_PMM_IV"/>
    <property type="match status" value="1"/>
</dbReference>
<comment type="similarity">
    <text evidence="3 9">Belongs to the phosphohexose mutase family.</text>
</comment>
<evidence type="ECO:0000256" key="2">
    <source>
        <dbReference type="ARBA" id="ARBA00001946"/>
    </source>
</evidence>
<evidence type="ECO:0000259" key="12">
    <source>
        <dbReference type="Pfam" id="PF02879"/>
    </source>
</evidence>
<dbReference type="GO" id="GO:0000287">
    <property type="term" value="F:magnesium ion binding"/>
    <property type="evidence" value="ECO:0007669"/>
    <property type="project" value="InterPro"/>
</dbReference>
<dbReference type="SUPFAM" id="SSF55957">
    <property type="entry name" value="Phosphoglucomutase, C-terminal domain"/>
    <property type="match status" value="1"/>
</dbReference>
<evidence type="ECO:0000256" key="3">
    <source>
        <dbReference type="ARBA" id="ARBA00010231"/>
    </source>
</evidence>
<feature type="domain" description="Alpha-D-phosphohexomutase alpha/beta/alpha" evidence="12">
    <location>
        <begin position="208"/>
        <end position="319"/>
    </location>
</feature>
<dbReference type="CDD" id="cd05799">
    <property type="entry name" value="PGM2"/>
    <property type="match status" value="1"/>
</dbReference>
<sequence>MYMDEYNFWLTSGYFDEATKQELKAIAGDEKEIEDRFYKDLEFGTGGLRGKIGAGTNRMNIYTVRKATQGLADYISSLGDEYKARGVVIAHDSRHKSREFALESAGVLNANGIKTYVFDDLRPTPELSFAVRRLKAAAGIVITASHNPPQYNGYKVYLEDGGQAVSPYVNEIMKKIEDIKDITTIKPMDMEEARSKGLFNVLDNSIDDEYINMVKSQILNPELVRKNGNTLSIIYTPLHGTGNVPVRRTLKELGFTDVRVVPEQEVPDPDFSTVRSPNPEDHDAFELALNMTKERDADIILGTDPDSDRLGVIVRDKKGEYIPLTGHQQGILLTYYILSQLKERGQLPQNGVVIKTIATTDMIEPIARDFGVEVENTLIGFKYIGEKIKEYENTGKQFIFGFEESYGYLRGTQVRDKDGVIASALFSEMALYYKLKNMTLLDLLEELYRKYGYYTEYLKSIVMEGKEGMEKINNIMSTLRSMDIKDFAGYKVEYRDDYLTGQARLKLPKSNVLRYNFEGGGYLLVRPSGTEPKIKIYISAVDSDREKSLDKVNKIKSVILDLIK</sequence>
<dbReference type="Pfam" id="PF02878">
    <property type="entry name" value="PGM_PMM_I"/>
    <property type="match status" value="1"/>
</dbReference>
<dbReference type="InterPro" id="IPR036900">
    <property type="entry name" value="A-D-PHexomutase_C_sf"/>
</dbReference>
<dbReference type="Pfam" id="PF02879">
    <property type="entry name" value="PGM_PMM_II"/>
    <property type="match status" value="1"/>
</dbReference>
<dbReference type="AlphaFoldDB" id="A0A1M4W974"/>
<comment type="catalytic activity">
    <reaction evidence="1">
        <text>alpha-D-glucose 1-phosphate = alpha-D-glucose 6-phosphate</text>
        <dbReference type="Rhea" id="RHEA:23536"/>
        <dbReference type="ChEBI" id="CHEBI:58225"/>
        <dbReference type="ChEBI" id="CHEBI:58601"/>
        <dbReference type="EC" id="5.4.2.2"/>
    </reaction>
</comment>
<gene>
    <name evidence="14" type="ORF">SAMN02746089_00797</name>
</gene>
<dbReference type="PANTHER" id="PTHR45745:SF1">
    <property type="entry name" value="PHOSPHOGLUCOMUTASE 2B-RELATED"/>
    <property type="match status" value="1"/>
</dbReference>
<proteinExistence type="inferred from homology"/>
<dbReference type="GO" id="GO:0004614">
    <property type="term" value="F:phosphoglucomutase activity"/>
    <property type="evidence" value="ECO:0007669"/>
    <property type="project" value="UniProtKB-EC"/>
</dbReference>